<sequence length="454" mass="50036">MFKIRTSKYRHVFCDAPKQEMCHTGFSLSTVTGDQQYIKASSKYFAVALFGGGGLVYVGRHDRPGRFVPGSTPTLHGHLGAILDFDWNPFDDAMLATASEDTTIKIWHVPEEWEPIDSRGVSKEGADITESLVDLVGHAKKVNLLRFHPSASNVLASTSSDYTVKLWDIEVAHELATFTDMQDLCQDIVFDYRGDNYATACKDKAVRFVDARSSTVTSKIDEAHSGVKGGKVMYMGESGKVLTTGHSKESGREVKIWDLRNLEQPLQTEKIDTAAGVLMPMYDVDTNVIYLCGKGDGNIRTCEFEDKGPIYFHRLNDGFRSTVPLKGVCMMPKRGLDVMKCESARLLKVTNEAGIQPLSFFVPRKSDAFQHDIFPNTASGIPAHTAEEWWNGSSKGPEQESLNPAEQQAGNGQNGGAKKKMQSVGSLSASLKKAETRIRYLEGKLDAAGIVYDK</sequence>
<evidence type="ECO:0000256" key="4">
    <source>
        <dbReference type="ARBA" id="ARBA00023054"/>
    </source>
</evidence>
<dbReference type="PANTHER" id="PTHR10856">
    <property type="entry name" value="CORONIN"/>
    <property type="match status" value="1"/>
</dbReference>
<evidence type="ECO:0000256" key="8">
    <source>
        <dbReference type="SAM" id="MobiDB-lite"/>
    </source>
</evidence>
<dbReference type="PROSITE" id="PS50082">
    <property type="entry name" value="WD_REPEATS_2"/>
    <property type="match status" value="2"/>
</dbReference>
<comment type="similarity">
    <text evidence="1 7">Belongs to the WD repeat coronin family.</text>
</comment>
<evidence type="ECO:0000256" key="2">
    <source>
        <dbReference type="ARBA" id="ARBA00022574"/>
    </source>
</evidence>
<dbReference type="Gene3D" id="2.130.10.10">
    <property type="entry name" value="YVTN repeat-like/Quinoprotein amine dehydrogenase"/>
    <property type="match status" value="1"/>
</dbReference>
<dbReference type="InterPro" id="IPR001680">
    <property type="entry name" value="WD40_rpt"/>
</dbReference>
<evidence type="ECO:0000259" key="9">
    <source>
        <dbReference type="SMART" id="SM01166"/>
    </source>
</evidence>
<dbReference type="GO" id="GO:0003779">
    <property type="term" value="F:actin binding"/>
    <property type="evidence" value="ECO:0007669"/>
    <property type="project" value="UniProtKB-KW"/>
</dbReference>
<comment type="caution">
    <text evidence="10">The sequence shown here is derived from an EMBL/GenBank/DDBJ whole genome shotgun (WGS) entry which is preliminary data.</text>
</comment>
<dbReference type="Pfam" id="PF08953">
    <property type="entry name" value="DUF1899"/>
    <property type="match status" value="1"/>
</dbReference>
<dbReference type="SMART" id="SM01166">
    <property type="entry name" value="DUF1899"/>
    <property type="match status" value="1"/>
</dbReference>
<evidence type="ECO:0000256" key="5">
    <source>
        <dbReference type="ARBA" id="ARBA00023203"/>
    </source>
</evidence>
<dbReference type="InterPro" id="IPR036322">
    <property type="entry name" value="WD40_repeat_dom_sf"/>
</dbReference>
<feature type="compositionally biased region" description="Polar residues" evidence="8">
    <location>
        <begin position="391"/>
        <end position="402"/>
    </location>
</feature>
<dbReference type="InterPro" id="IPR015505">
    <property type="entry name" value="Coronin"/>
</dbReference>
<dbReference type="PROSITE" id="PS00678">
    <property type="entry name" value="WD_REPEATS_1"/>
    <property type="match status" value="1"/>
</dbReference>
<evidence type="ECO:0000256" key="3">
    <source>
        <dbReference type="ARBA" id="ARBA00022737"/>
    </source>
</evidence>
<reference evidence="10 11" key="1">
    <citation type="submission" date="2024-10" db="EMBL/GenBank/DDBJ databases">
        <title>Updated reference genomes for cyclostephanoid diatoms.</title>
        <authorList>
            <person name="Roberts W.R."/>
            <person name="Alverson A.J."/>
        </authorList>
    </citation>
    <scope>NUCLEOTIDE SEQUENCE [LARGE SCALE GENOMIC DNA]</scope>
    <source>
        <strain evidence="10 11">AJA232-27</strain>
    </source>
</reference>
<keyword evidence="4" id="KW-0175">Coiled coil</keyword>
<dbReference type="Pfam" id="PF16300">
    <property type="entry name" value="WD40_4"/>
    <property type="match status" value="1"/>
</dbReference>
<dbReference type="PANTHER" id="PTHR10856:SF0">
    <property type="entry name" value="CORONIN"/>
    <property type="match status" value="1"/>
</dbReference>
<evidence type="ECO:0000256" key="7">
    <source>
        <dbReference type="RuleBase" id="RU280818"/>
    </source>
</evidence>
<dbReference type="Pfam" id="PF00400">
    <property type="entry name" value="WD40"/>
    <property type="match status" value="2"/>
</dbReference>
<keyword evidence="11" id="KW-1185">Reference proteome</keyword>
<keyword evidence="2 6" id="KW-0853">WD repeat</keyword>
<dbReference type="InterPro" id="IPR019775">
    <property type="entry name" value="WD40_repeat_CS"/>
</dbReference>
<accession>A0ABD3M8K5</accession>
<dbReference type="InterPro" id="IPR015048">
    <property type="entry name" value="DUF1899"/>
</dbReference>
<dbReference type="InterPro" id="IPR015943">
    <property type="entry name" value="WD40/YVTN_repeat-like_dom_sf"/>
</dbReference>
<dbReference type="Proteomes" id="UP001530293">
    <property type="component" value="Unassembled WGS sequence"/>
</dbReference>
<feature type="repeat" description="WD" evidence="6">
    <location>
        <begin position="135"/>
        <end position="177"/>
    </location>
</feature>
<dbReference type="SMART" id="SM01167">
    <property type="entry name" value="DUF1900"/>
    <property type="match status" value="1"/>
</dbReference>
<evidence type="ECO:0000313" key="11">
    <source>
        <dbReference type="Proteomes" id="UP001530293"/>
    </source>
</evidence>
<dbReference type="AlphaFoldDB" id="A0ABD3M8K5"/>
<evidence type="ECO:0000313" key="10">
    <source>
        <dbReference type="EMBL" id="KAL3759071.1"/>
    </source>
</evidence>
<keyword evidence="3 7" id="KW-0677">Repeat</keyword>
<dbReference type="FunFam" id="2.130.10.10:FF:000502">
    <property type="entry name" value="Coronin"/>
    <property type="match status" value="1"/>
</dbReference>
<organism evidence="10 11">
    <name type="scientific">Discostella pseudostelligera</name>
    <dbReference type="NCBI Taxonomy" id="259834"/>
    <lineage>
        <taxon>Eukaryota</taxon>
        <taxon>Sar</taxon>
        <taxon>Stramenopiles</taxon>
        <taxon>Ochrophyta</taxon>
        <taxon>Bacillariophyta</taxon>
        <taxon>Coscinodiscophyceae</taxon>
        <taxon>Thalassiosirophycidae</taxon>
        <taxon>Stephanodiscales</taxon>
        <taxon>Stephanodiscaceae</taxon>
        <taxon>Discostella</taxon>
    </lineage>
</organism>
<feature type="region of interest" description="Disordered" evidence="8">
    <location>
        <begin position="388"/>
        <end position="426"/>
    </location>
</feature>
<keyword evidence="5" id="KW-0009">Actin-binding</keyword>
<protein>
    <recommendedName>
        <fullName evidence="7">Coronin</fullName>
    </recommendedName>
</protein>
<evidence type="ECO:0000256" key="1">
    <source>
        <dbReference type="ARBA" id="ARBA00009482"/>
    </source>
</evidence>
<dbReference type="SUPFAM" id="SSF50978">
    <property type="entry name" value="WD40 repeat-like"/>
    <property type="match status" value="1"/>
</dbReference>
<gene>
    <name evidence="10" type="ORF">ACHAWU_008680</name>
</gene>
<proteinExistence type="inferred from homology"/>
<feature type="domain" description="DUF1899" evidence="9">
    <location>
        <begin position="1"/>
        <end position="65"/>
    </location>
</feature>
<evidence type="ECO:0000256" key="6">
    <source>
        <dbReference type="PROSITE-ProRule" id="PRU00221"/>
    </source>
</evidence>
<name>A0ABD3M8K5_9STRA</name>
<dbReference type="PROSITE" id="PS50294">
    <property type="entry name" value="WD_REPEATS_REGION"/>
    <property type="match status" value="2"/>
</dbReference>
<dbReference type="EMBL" id="JALLBG020000214">
    <property type="protein sequence ID" value="KAL3759071.1"/>
    <property type="molecule type" value="Genomic_DNA"/>
</dbReference>
<feature type="repeat" description="WD" evidence="6">
    <location>
        <begin position="75"/>
        <end position="109"/>
    </location>
</feature>
<dbReference type="SMART" id="SM00320">
    <property type="entry name" value="WD40"/>
    <property type="match status" value="3"/>
</dbReference>